<accession>A0A835C152</accession>
<dbReference type="PANTHER" id="PTHR27002">
    <property type="entry name" value="RECEPTOR-LIKE SERINE/THREONINE-PROTEIN KINASE SD1-8"/>
    <property type="match status" value="1"/>
</dbReference>
<proteinExistence type="predicted"/>
<dbReference type="Proteomes" id="UP000636709">
    <property type="component" value="Unassembled WGS sequence"/>
</dbReference>
<gene>
    <name evidence="10" type="ORF">HU200_024108</name>
</gene>
<dbReference type="EMBL" id="JACEFO010001700">
    <property type="protein sequence ID" value="KAF8719398.1"/>
    <property type="molecule type" value="Genomic_DNA"/>
</dbReference>
<evidence type="ECO:0000259" key="9">
    <source>
        <dbReference type="PROSITE" id="PS50011"/>
    </source>
</evidence>
<evidence type="ECO:0000256" key="1">
    <source>
        <dbReference type="ARBA" id="ARBA00012513"/>
    </source>
</evidence>
<evidence type="ECO:0000256" key="3">
    <source>
        <dbReference type="ARBA" id="ARBA00022679"/>
    </source>
</evidence>
<name>A0A835C152_9POAL</name>
<protein>
    <recommendedName>
        <fullName evidence="1">non-specific serine/threonine protein kinase</fullName>
        <ecNumber evidence="1">2.7.11.1</ecNumber>
    </recommendedName>
</protein>
<feature type="domain" description="Protein kinase" evidence="9">
    <location>
        <begin position="1"/>
        <end position="149"/>
    </location>
</feature>
<sequence>MKNEVVLVAKLQHKNLVRLLSCCIVEDEKLLVYEFLVNKSLDKILFGVLEISYHNPFMSGHWSILLLMSELNLTFNSDPTRQQELSWGQRYKIIEGIGRGLLYLHEDSRLTIIHQDLEADAVDTWHRNTACAAAPSLPNQTFTAAAYLS</sequence>
<evidence type="ECO:0000256" key="5">
    <source>
        <dbReference type="ARBA" id="ARBA00022777"/>
    </source>
</evidence>
<dbReference type="EC" id="2.7.11.1" evidence="1"/>
<reference evidence="10" key="1">
    <citation type="submission" date="2020-07" db="EMBL/GenBank/DDBJ databases">
        <title>Genome sequence and genetic diversity analysis of an under-domesticated orphan crop, white fonio (Digitaria exilis).</title>
        <authorList>
            <person name="Bennetzen J.L."/>
            <person name="Chen S."/>
            <person name="Ma X."/>
            <person name="Wang X."/>
            <person name="Yssel A.E.J."/>
            <person name="Chaluvadi S.R."/>
            <person name="Johnson M."/>
            <person name="Gangashetty P."/>
            <person name="Hamidou F."/>
            <person name="Sanogo M.D."/>
            <person name="Zwaenepoel A."/>
            <person name="Wallace J."/>
            <person name="Van De Peer Y."/>
            <person name="Van Deynze A."/>
        </authorList>
    </citation>
    <scope>NUCLEOTIDE SEQUENCE</scope>
    <source>
        <tissue evidence="10">Leaves</tissue>
    </source>
</reference>
<keyword evidence="3" id="KW-0808">Transferase</keyword>
<keyword evidence="2" id="KW-0723">Serine/threonine-protein kinase</keyword>
<dbReference type="AlphaFoldDB" id="A0A835C152"/>
<evidence type="ECO:0000256" key="2">
    <source>
        <dbReference type="ARBA" id="ARBA00022527"/>
    </source>
</evidence>
<dbReference type="Gene3D" id="3.30.200.20">
    <property type="entry name" value="Phosphorylase Kinase, domain 1"/>
    <property type="match status" value="1"/>
</dbReference>
<comment type="caution">
    <text evidence="10">The sequence shown here is derived from an EMBL/GenBank/DDBJ whole genome shotgun (WGS) entry which is preliminary data.</text>
</comment>
<keyword evidence="4" id="KW-0547">Nucleotide-binding</keyword>
<dbReference type="Pfam" id="PF07714">
    <property type="entry name" value="PK_Tyr_Ser-Thr"/>
    <property type="match status" value="1"/>
</dbReference>
<evidence type="ECO:0000313" key="11">
    <source>
        <dbReference type="Proteomes" id="UP000636709"/>
    </source>
</evidence>
<dbReference type="OrthoDB" id="692787at2759"/>
<evidence type="ECO:0000256" key="7">
    <source>
        <dbReference type="ARBA" id="ARBA00047899"/>
    </source>
</evidence>
<evidence type="ECO:0000313" key="10">
    <source>
        <dbReference type="EMBL" id="KAF8719398.1"/>
    </source>
</evidence>
<dbReference type="GO" id="GO:0005524">
    <property type="term" value="F:ATP binding"/>
    <property type="evidence" value="ECO:0007669"/>
    <property type="project" value="UniProtKB-KW"/>
</dbReference>
<keyword evidence="11" id="KW-1185">Reference proteome</keyword>
<evidence type="ECO:0000256" key="6">
    <source>
        <dbReference type="ARBA" id="ARBA00022840"/>
    </source>
</evidence>
<dbReference type="SUPFAM" id="SSF56112">
    <property type="entry name" value="Protein kinase-like (PK-like)"/>
    <property type="match status" value="1"/>
</dbReference>
<dbReference type="InterPro" id="IPR011009">
    <property type="entry name" value="Kinase-like_dom_sf"/>
</dbReference>
<dbReference type="PANTHER" id="PTHR27002:SF1050">
    <property type="entry name" value="CYSTEINE-RICH RECEPTOR-LIKE PROTEIN KINASE 5"/>
    <property type="match status" value="1"/>
</dbReference>
<organism evidence="10 11">
    <name type="scientific">Digitaria exilis</name>
    <dbReference type="NCBI Taxonomy" id="1010633"/>
    <lineage>
        <taxon>Eukaryota</taxon>
        <taxon>Viridiplantae</taxon>
        <taxon>Streptophyta</taxon>
        <taxon>Embryophyta</taxon>
        <taxon>Tracheophyta</taxon>
        <taxon>Spermatophyta</taxon>
        <taxon>Magnoliopsida</taxon>
        <taxon>Liliopsida</taxon>
        <taxon>Poales</taxon>
        <taxon>Poaceae</taxon>
        <taxon>PACMAD clade</taxon>
        <taxon>Panicoideae</taxon>
        <taxon>Panicodae</taxon>
        <taxon>Paniceae</taxon>
        <taxon>Anthephorinae</taxon>
        <taxon>Digitaria</taxon>
    </lineage>
</organism>
<evidence type="ECO:0000256" key="4">
    <source>
        <dbReference type="ARBA" id="ARBA00022741"/>
    </source>
</evidence>
<comment type="catalytic activity">
    <reaction evidence="7">
        <text>L-threonyl-[protein] + ATP = O-phospho-L-threonyl-[protein] + ADP + H(+)</text>
        <dbReference type="Rhea" id="RHEA:46608"/>
        <dbReference type="Rhea" id="RHEA-COMP:11060"/>
        <dbReference type="Rhea" id="RHEA-COMP:11605"/>
        <dbReference type="ChEBI" id="CHEBI:15378"/>
        <dbReference type="ChEBI" id="CHEBI:30013"/>
        <dbReference type="ChEBI" id="CHEBI:30616"/>
        <dbReference type="ChEBI" id="CHEBI:61977"/>
        <dbReference type="ChEBI" id="CHEBI:456216"/>
        <dbReference type="EC" id="2.7.11.1"/>
    </reaction>
</comment>
<dbReference type="GO" id="GO:0004674">
    <property type="term" value="F:protein serine/threonine kinase activity"/>
    <property type="evidence" value="ECO:0007669"/>
    <property type="project" value="UniProtKB-KW"/>
</dbReference>
<dbReference type="FunFam" id="1.10.510.10:FF:001023">
    <property type="entry name" value="Os07g0541700 protein"/>
    <property type="match status" value="1"/>
</dbReference>
<dbReference type="PROSITE" id="PS50011">
    <property type="entry name" value="PROTEIN_KINASE_DOM"/>
    <property type="match status" value="1"/>
</dbReference>
<dbReference type="InterPro" id="IPR001245">
    <property type="entry name" value="Ser-Thr/Tyr_kinase_cat_dom"/>
</dbReference>
<keyword evidence="5" id="KW-0418">Kinase</keyword>
<dbReference type="InterPro" id="IPR000719">
    <property type="entry name" value="Prot_kinase_dom"/>
</dbReference>
<keyword evidence="6" id="KW-0067">ATP-binding</keyword>
<dbReference type="Gene3D" id="1.10.510.10">
    <property type="entry name" value="Transferase(Phosphotransferase) domain 1"/>
    <property type="match status" value="1"/>
</dbReference>
<evidence type="ECO:0000256" key="8">
    <source>
        <dbReference type="ARBA" id="ARBA00048679"/>
    </source>
</evidence>
<dbReference type="GO" id="GO:0005886">
    <property type="term" value="C:plasma membrane"/>
    <property type="evidence" value="ECO:0007669"/>
    <property type="project" value="TreeGrafter"/>
</dbReference>
<comment type="catalytic activity">
    <reaction evidence="8">
        <text>L-seryl-[protein] + ATP = O-phospho-L-seryl-[protein] + ADP + H(+)</text>
        <dbReference type="Rhea" id="RHEA:17989"/>
        <dbReference type="Rhea" id="RHEA-COMP:9863"/>
        <dbReference type="Rhea" id="RHEA-COMP:11604"/>
        <dbReference type="ChEBI" id="CHEBI:15378"/>
        <dbReference type="ChEBI" id="CHEBI:29999"/>
        <dbReference type="ChEBI" id="CHEBI:30616"/>
        <dbReference type="ChEBI" id="CHEBI:83421"/>
        <dbReference type="ChEBI" id="CHEBI:456216"/>
        <dbReference type="EC" id="2.7.11.1"/>
    </reaction>
</comment>